<dbReference type="Proteomes" id="UP000679307">
    <property type="component" value="Chromosome"/>
</dbReference>
<gene>
    <name evidence="1" type="ORF">ENKNEFLB_03586</name>
</gene>
<proteinExistence type="predicted"/>
<organism evidence="1 2">
    <name type="scientific">Nocardioides aquaticus</name>
    <dbReference type="NCBI Taxonomy" id="160826"/>
    <lineage>
        <taxon>Bacteria</taxon>
        <taxon>Bacillati</taxon>
        <taxon>Actinomycetota</taxon>
        <taxon>Actinomycetes</taxon>
        <taxon>Propionibacteriales</taxon>
        <taxon>Nocardioidaceae</taxon>
        <taxon>Nocardioides</taxon>
    </lineage>
</organism>
<protein>
    <submittedName>
        <fullName evidence="1">Uncharacterized protein</fullName>
    </submittedName>
</protein>
<reference evidence="1 2" key="1">
    <citation type="submission" date="2021-05" db="EMBL/GenBank/DDBJ databases">
        <title>Complete genome of Nocardioides aquaticus KCTC 9944T isolated from meromictic and hypersaline Ekho Lake, Antarctica.</title>
        <authorList>
            <person name="Hwang K."/>
            <person name="Kim K.M."/>
            <person name="Choe H."/>
        </authorList>
    </citation>
    <scope>NUCLEOTIDE SEQUENCE [LARGE SCALE GENOMIC DNA]</scope>
    <source>
        <strain evidence="1 2">KCTC 9944</strain>
    </source>
</reference>
<accession>A0ABX8EKW7</accession>
<evidence type="ECO:0000313" key="2">
    <source>
        <dbReference type="Proteomes" id="UP000679307"/>
    </source>
</evidence>
<sequence>MPHTDAVDPSTALANIVLPELDGIFRPGEVHAIEICVATHEGDELDPVQDVLELTLTVGPGSEAFGTAVWQSVVMARWTTTQMRWRLRSDLVDFAADRSFGWGEERG</sequence>
<dbReference type="EMBL" id="CP075371">
    <property type="protein sequence ID" value="QVT81178.1"/>
    <property type="molecule type" value="Genomic_DNA"/>
</dbReference>
<name>A0ABX8EKW7_9ACTN</name>
<evidence type="ECO:0000313" key="1">
    <source>
        <dbReference type="EMBL" id="QVT81178.1"/>
    </source>
</evidence>
<keyword evidence="2" id="KW-1185">Reference proteome</keyword>